<dbReference type="Proteomes" id="UP000001054">
    <property type="component" value="Chromosome"/>
</dbReference>
<dbReference type="eggNOG" id="COG3482">
    <property type="taxonomic scope" value="Bacteria"/>
</dbReference>
<dbReference type="AlphaFoldDB" id="C3ME95"/>
<dbReference type="KEGG" id="rhi:NGR_c20010"/>
<dbReference type="Pfam" id="PF07812">
    <property type="entry name" value="TfuA"/>
    <property type="match status" value="1"/>
</dbReference>
<evidence type="ECO:0000313" key="2">
    <source>
        <dbReference type="EMBL" id="ACP25764.1"/>
    </source>
</evidence>
<dbReference type="STRING" id="394.NGR_c20010"/>
<feature type="domain" description="TfuA-like core" evidence="1">
    <location>
        <begin position="56"/>
        <end position="188"/>
    </location>
</feature>
<accession>C3ME95</accession>
<dbReference type="InterPro" id="IPR012924">
    <property type="entry name" value="TfuA_core"/>
</dbReference>
<proteinExistence type="predicted"/>
<evidence type="ECO:0000313" key="3">
    <source>
        <dbReference type="Proteomes" id="UP000001054"/>
    </source>
</evidence>
<protein>
    <recommendedName>
        <fullName evidence="1">TfuA-like core domain-containing protein</fullName>
    </recommendedName>
</protein>
<reference evidence="2 3" key="1">
    <citation type="journal article" date="2009" name="Appl. Environ. Microbiol.">
        <title>Rhizobium sp. strain NGR234 possesses a remarkable number of secretion systems.</title>
        <authorList>
            <person name="Schmeisser C."/>
            <person name="Liesegang H."/>
            <person name="Krysciak D."/>
            <person name="Bakkou N."/>
            <person name="Le Quere A."/>
            <person name="Wollherr A."/>
            <person name="Heinemeyer I."/>
            <person name="Morgenstern B."/>
            <person name="Pommerening-Roeser A."/>
            <person name="Flores M."/>
            <person name="Palacios R."/>
            <person name="Brenner S."/>
            <person name="Gottschalk G."/>
            <person name="Schmitz R.A."/>
            <person name="Broughton W.J."/>
            <person name="Perret X."/>
            <person name="Strittmatter A.W."/>
            <person name="Streit W.R."/>
        </authorList>
    </citation>
    <scope>NUCLEOTIDE SEQUENCE [LARGE SCALE GENOMIC DNA]</scope>
    <source>
        <strain evidence="3">NBRC 101917 / NGR234</strain>
    </source>
</reference>
<dbReference type="PATRIC" id="fig|394.7.peg.4824"/>
<gene>
    <name evidence="2" type="ordered locus">NGR_c20010</name>
</gene>
<dbReference type="EMBL" id="CP001389">
    <property type="protein sequence ID" value="ACP25764.1"/>
    <property type="molecule type" value="Genomic_DNA"/>
</dbReference>
<name>C3ME95_SINFN</name>
<organism evidence="2 3">
    <name type="scientific">Sinorhizobium fredii (strain NBRC 101917 / NGR234)</name>
    <dbReference type="NCBI Taxonomy" id="394"/>
    <lineage>
        <taxon>Bacteria</taxon>
        <taxon>Pseudomonadati</taxon>
        <taxon>Pseudomonadota</taxon>
        <taxon>Alphaproteobacteria</taxon>
        <taxon>Hyphomicrobiales</taxon>
        <taxon>Rhizobiaceae</taxon>
        <taxon>Sinorhizobium/Ensifer group</taxon>
        <taxon>Sinorhizobium</taxon>
    </lineage>
</organism>
<dbReference type="OrthoDB" id="118811at2"/>
<keyword evidence="3" id="KW-1185">Reference proteome</keyword>
<evidence type="ECO:0000259" key="1">
    <source>
        <dbReference type="Pfam" id="PF07812"/>
    </source>
</evidence>
<dbReference type="HOGENOM" id="CLU_090311_0_0_5"/>
<dbReference type="RefSeq" id="WP_012708528.1">
    <property type="nucleotide sequence ID" value="NC_012587.1"/>
</dbReference>
<sequence length="268" mass="29110">MADASEEGPILVFLGPTLRIAEAEAVLDAIYLQPAAQGDILLAAHAFRPRAMILIDGQFEDRPAVRHKEILWAMAQGILMVGAASMGALRAAELSDFGMIGVGLIYRWYRRWALSSPRDVCGSPPALTPDDAVAVHSGPAELGFMQLTDSLVDLQRTFSVLMRSKIITPAERALLTTMARNMNFRERTLATIVGAAGWPDGRVQELRQTMVSQKRQDALLALGAAPSLVRRARTAGGGDSWMATNTFMRDLEAGGIDSKLVNTYKFNP</sequence>